<feature type="non-terminal residue" evidence="1">
    <location>
        <position position="195"/>
    </location>
</feature>
<reference evidence="1" key="2">
    <citation type="journal article" date="2014" name="ISME J.">
        <title>Microbial stratification in low pH oxic and suboxic macroscopic growths along an acid mine drainage.</title>
        <authorList>
            <person name="Mendez-Garcia C."/>
            <person name="Mesa V."/>
            <person name="Sprenger R.R."/>
            <person name="Richter M."/>
            <person name="Diez M.S."/>
            <person name="Solano J."/>
            <person name="Bargiela R."/>
            <person name="Golyshina O.V."/>
            <person name="Manteca A."/>
            <person name="Ramos J.L."/>
            <person name="Gallego J.R."/>
            <person name="Llorente I."/>
            <person name="Martins Dos Santos V.A."/>
            <person name="Jensen O.N."/>
            <person name="Pelaez A.I."/>
            <person name="Sanchez J."/>
            <person name="Ferrer M."/>
        </authorList>
    </citation>
    <scope>NUCLEOTIDE SEQUENCE</scope>
</reference>
<protein>
    <submittedName>
        <fullName evidence="1">Transposase, IS4 family protein</fullName>
    </submittedName>
</protein>
<dbReference type="AlphaFoldDB" id="T0YR42"/>
<evidence type="ECO:0000313" key="1">
    <source>
        <dbReference type="EMBL" id="EQD34277.1"/>
    </source>
</evidence>
<gene>
    <name evidence="1" type="ORF">B1B_17305</name>
</gene>
<name>T0YR42_9ZZZZ</name>
<accession>T0YR42</accession>
<proteinExistence type="predicted"/>
<sequence length="195" mass="21921">MHIDAVPNRRSRPTYLLRESYRVGKKVRKRTLANLSALSDEQIEAMRAVLAGVAVRPVEELFAVVRSRPHGHVQAVRVAMQRLGFEGLIASRASPERERVCAMVAARVLAPHTKLATTRWWHTTTLAEEYGVEGADERDLYAAMDWLLERQGAIERKLAARHLREGALALYDLSSSYFEGTHCPLAKIGHNRDGK</sequence>
<comment type="caution">
    <text evidence="1">The sequence shown here is derived from an EMBL/GenBank/DDBJ whole genome shotgun (WGS) entry which is preliminary data.</text>
</comment>
<dbReference type="EMBL" id="AUZY01011542">
    <property type="protein sequence ID" value="EQD34277.1"/>
    <property type="molecule type" value="Genomic_DNA"/>
</dbReference>
<reference evidence="1" key="1">
    <citation type="submission" date="2013-08" db="EMBL/GenBank/DDBJ databases">
        <authorList>
            <person name="Mendez C."/>
            <person name="Richter M."/>
            <person name="Ferrer M."/>
            <person name="Sanchez J."/>
        </authorList>
    </citation>
    <scope>NUCLEOTIDE SEQUENCE</scope>
</reference>
<organism evidence="1">
    <name type="scientific">mine drainage metagenome</name>
    <dbReference type="NCBI Taxonomy" id="410659"/>
    <lineage>
        <taxon>unclassified sequences</taxon>
        <taxon>metagenomes</taxon>
        <taxon>ecological metagenomes</taxon>
    </lineage>
</organism>